<dbReference type="Proteomes" id="UP000214610">
    <property type="component" value="Unassembled WGS sequence"/>
</dbReference>
<keyword evidence="1 5" id="KW-0413">Isomerase</keyword>
<protein>
    <recommendedName>
        <fullName evidence="4">UDP-N-acetylglucosamine 2-epimerase (non-hydrolyzing)</fullName>
        <ecNumber evidence="4">5.1.3.14</ecNumber>
    </recommendedName>
</protein>
<dbReference type="EC" id="5.1.3.14" evidence="4"/>
<dbReference type="NCBIfam" id="TIGR00236">
    <property type="entry name" value="wecB"/>
    <property type="match status" value="1"/>
</dbReference>
<dbReference type="InterPro" id="IPR003331">
    <property type="entry name" value="UDP_GlcNAc_Epimerase_2_dom"/>
</dbReference>
<dbReference type="AlphaFoldDB" id="A0A227KSB3"/>
<evidence type="ECO:0000256" key="4">
    <source>
        <dbReference type="ARBA" id="ARBA00038858"/>
    </source>
</evidence>
<evidence type="ECO:0000256" key="5">
    <source>
        <dbReference type="RuleBase" id="RU003513"/>
    </source>
</evidence>
<dbReference type="GO" id="GO:0008761">
    <property type="term" value="F:UDP-N-acetylglucosamine 2-epimerase activity"/>
    <property type="evidence" value="ECO:0007669"/>
    <property type="project" value="UniProtKB-EC"/>
</dbReference>
<reference evidence="8" key="1">
    <citation type="submission" date="2017-05" db="EMBL/GenBank/DDBJ databases">
        <title>Improved OligoMM genomes.</title>
        <authorList>
            <person name="Garzetti D."/>
        </authorList>
    </citation>
    <scope>NUCLEOTIDE SEQUENCE [LARGE SCALE GENOMIC DNA]</scope>
    <source>
        <strain evidence="8">YL45</strain>
    </source>
</reference>
<dbReference type="CDD" id="cd03786">
    <property type="entry name" value="GTB_UDP-GlcNAc_2-Epimerase"/>
    <property type="match status" value="1"/>
</dbReference>
<dbReference type="SUPFAM" id="SSF53756">
    <property type="entry name" value="UDP-Glycosyltransferase/glycogen phosphorylase"/>
    <property type="match status" value="1"/>
</dbReference>
<dbReference type="EMBL" id="NHMP01000001">
    <property type="protein sequence ID" value="OXE51353.1"/>
    <property type="molecule type" value="Genomic_DNA"/>
</dbReference>
<comment type="caution">
    <text evidence="7">The sequence shown here is derived from an EMBL/GenBank/DDBJ whole genome shotgun (WGS) entry which is preliminary data.</text>
</comment>
<name>A0A227KSB3_9BURK</name>
<proteinExistence type="inferred from homology"/>
<evidence type="ECO:0000259" key="6">
    <source>
        <dbReference type="Pfam" id="PF02350"/>
    </source>
</evidence>
<dbReference type="PANTHER" id="PTHR43174:SF2">
    <property type="entry name" value="UDP-N-ACETYLGLUCOSAMINE 2-EPIMERASE"/>
    <property type="match status" value="1"/>
</dbReference>
<dbReference type="Gene3D" id="3.40.50.2000">
    <property type="entry name" value="Glycogen Phosphorylase B"/>
    <property type="match status" value="2"/>
</dbReference>
<dbReference type="InterPro" id="IPR029767">
    <property type="entry name" value="WecB-like"/>
</dbReference>
<comment type="similarity">
    <text evidence="3 5">Belongs to the UDP-N-acetylglucosamine 2-epimerase family.</text>
</comment>
<evidence type="ECO:0000256" key="1">
    <source>
        <dbReference type="ARBA" id="ARBA00023235"/>
    </source>
</evidence>
<dbReference type="Pfam" id="PF02350">
    <property type="entry name" value="Epimerase_2"/>
    <property type="match status" value="1"/>
</dbReference>
<comment type="catalytic activity">
    <reaction evidence="2">
        <text>UDP-N-acetyl-alpha-D-glucosamine = UDP-N-acetyl-alpha-D-mannosamine</text>
        <dbReference type="Rhea" id="RHEA:17213"/>
        <dbReference type="ChEBI" id="CHEBI:57705"/>
        <dbReference type="ChEBI" id="CHEBI:68623"/>
        <dbReference type="EC" id="5.1.3.14"/>
    </reaction>
</comment>
<accession>A0A227KSB3</accession>
<feature type="domain" description="UDP-N-acetylglucosamine 2-epimerase" evidence="6">
    <location>
        <begin position="24"/>
        <end position="371"/>
    </location>
</feature>
<evidence type="ECO:0000313" key="7">
    <source>
        <dbReference type="EMBL" id="OXE51353.1"/>
    </source>
</evidence>
<dbReference type="PANTHER" id="PTHR43174">
    <property type="entry name" value="UDP-N-ACETYLGLUCOSAMINE 2-EPIMERASE"/>
    <property type="match status" value="1"/>
</dbReference>
<keyword evidence="8" id="KW-1185">Reference proteome</keyword>
<organism evidence="7 8">
    <name type="scientific">Turicimonas muris</name>
    <dbReference type="NCBI Taxonomy" id="1796652"/>
    <lineage>
        <taxon>Bacteria</taxon>
        <taxon>Pseudomonadati</taxon>
        <taxon>Pseudomonadota</taxon>
        <taxon>Betaproteobacteria</taxon>
        <taxon>Burkholderiales</taxon>
        <taxon>Sutterellaceae</taxon>
        <taxon>Turicimonas</taxon>
    </lineage>
</organism>
<evidence type="ECO:0000256" key="3">
    <source>
        <dbReference type="ARBA" id="ARBA00038209"/>
    </source>
</evidence>
<gene>
    <name evidence="7" type="ORF">ADH67_02160</name>
</gene>
<evidence type="ECO:0000256" key="2">
    <source>
        <dbReference type="ARBA" id="ARBA00036080"/>
    </source>
</evidence>
<sequence length="376" mass="41580">MVEKKVLVFVGTRPEAIKMAPVYKELKLRKGFNPILVSSGQHKEMLAQALTSFDLAPDIDLKVMTSGQSLSGMSARLFEAIDGLLEKEEPDCILVQGDTTTVQVASLVAFYRRIPVGHVEAGLRSHNIYSPFPEELNRKITGLVATWHFAPTSLSKNNLLSEGIPEDKILVSGNTVIDSLKWMCAKLEKEPPKLPLEIEDAISQNRRIILVTAHRRESFGDGFEHICAAIEKLSAAFPEDRIVYPVHLNPNVRKVVFAHLNNHKGIILIDPLDYETFVYLVNKSYLVLTDSGGIQEEAPSLGKPVLVMRDVTERPEGVEAGVNLLVGTDASRIFSTANKFLVDLKEHARIAAIPSPFGDGTASKQIVNFLEKHIRS</sequence>
<evidence type="ECO:0000313" key="8">
    <source>
        <dbReference type="Proteomes" id="UP000214610"/>
    </source>
</evidence>